<gene>
    <name evidence="11" type="ORF">D1970_19210</name>
</gene>
<evidence type="ECO:0000313" key="11">
    <source>
        <dbReference type="EMBL" id="RID82393.1"/>
    </source>
</evidence>
<dbReference type="Gene3D" id="1.10.287.950">
    <property type="entry name" value="Methyl-accepting chemotaxis protein"/>
    <property type="match status" value="1"/>
</dbReference>
<dbReference type="EMBL" id="QWVT01000038">
    <property type="protein sequence ID" value="RID82393.1"/>
    <property type="molecule type" value="Genomic_DNA"/>
</dbReference>
<dbReference type="InterPro" id="IPR003660">
    <property type="entry name" value="HAMP_dom"/>
</dbReference>
<evidence type="ECO:0000256" key="5">
    <source>
        <dbReference type="ARBA" id="ARBA00029447"/>
    </source>
</evidence>
<keyword evidence="8" id="KW-0812">Transmembrane</keyword>
<dbReference type="InterPro" id="IPR004089">
    <property type="entry name" value="MCPsignal_dom"/>
</dbReference>
<dbReference type="AlphaFoldDB" id="A0A398B3Q6"/>
<dbReference type="PROSITE" id="PS50111">
    <property type="entry name" value="CHEMOTAXIS_TRANSDUC_2"/>
    <property type="match status" value="1"/>
</dbReference>
<dbReference type="SMART" id="SM00304">
    <property type="entry name" value="HAMP"/>
    <property type="match status" value="1"/>
</dbReference>
<dbReference type="SUPFAM" id="SSF58104">
    <property type="entry name" value="Methyl-accepting chemotaxis protein (MCP) signaling domain"/>
    <property type="match status" value="1"/>
</dbReference>
<keyword evidence="4 6" id="KW-0807">Transducer</keyword>
<reference evidence="11 12" key="1">
    <citation type="submission" date="2018-08" db="EMBL/GenBank/DDBJ databases">
        <title>Bacillus jemisoniae sp. nov., Bacillus chryseoplanitiae sp. nov., Bacillus resnikiae sp. nov., and Bacillus frankliniae sp. nov., isolated from Viking spacecraft and associated surfaces.</title>
        <authorList>
            <person name="Seuylemezian A."/>
            <person name="Vaishampayan P."/>
        </authorList>
    </citation>
    <scope>NUCLEOTIDE SEQUENCE [LARGE SCALE GENOMIC DNA]</scope>
    <source>
        <strain evidence="11 12">JJ-247</strain>
    </source>
</reference>
<dbReference type="GO" id="GO:0007165">
    <property type="term" value="P:signal transduction"/>
    <property type="evidence" value="ECO:0007669"/>
    <property type="project" value="UniProtKB-KW"/>
</dbReference>
<keyword evidence="2" id="KW-1003">Cell membrane</keyword>
<evidence type="ECO:0000256" key="7">
    <source>
        <dbReference type="SAM" id="Coils"/>
    </source>
</evidence>
<keyword evidence="3 8" id="KW-0472">Membrane</keyword>
<dbReference type="GO" id="GO:0005886">
    <property type="term" value="C:plasma membrane"/>
    <property type="evidence" value="ECO:0007669"/>
    <property type="project" value="UniProtKB-SubCell"/>
</dbReference>
<evidence type="ECO:0000256" key="8">
    <source>
        <dbReference type="SAM" id="Phobius"/>
    </source>
</evidence>
<comment type="subcellular location">
    <subcellularLocation>
        <location evidence="1">Cell membrane</location>
    </subcellularLocation>
</comment>
<dbReference type="Pfam" id="PF00672">
    <property type="entry name" value="HAMP"/>
    <property type="match status" value="1"/>
</dbReference>
<name>A0A398B3Q6_9BACI</name>
<dbReference type="Pfam" id="PF00015">
    <property type="entry name" value="MCPsignal"/>
    <property type="match status" value="1"/>
</dbReference>
<feature type="coiled-coil region" evidence="7">
    <location>
        <begin position="398"/>
        <end position="425"/>
    </location>
</feature>
<dbReference type="SMART" id="SM00283">
    <property type="entry name" value="MA"/>
    <property type="match status" value="1"/>
</dbReference>
<keyword evidence="7" id="KW-0175">Coiled coil</keyword>
<feature type="transmembrane region" description="Helical" evidence="8">
    <location>
        <begin position="50"/>
        <end position="76"/>
    </location>
</feature>
<accession>A0A398B3Q6</accession>
<protein>
    <submittedName>
        <fullName evidence="11">Methyl-accepting chemotaxis protein</fullName>
    </submittedName>
</protein>
<evidence type="ECO:0000256" key="3">
    <source>
        <dbReference type="ARBA" id="ARBA00023136"/>
    </source>
</evidence>
<dbReference type="Proteomes" id="UP000265816">
    <property type="component" value="Unassembled WGS sequence"/>
</dbReference>
<proteinExistence type="inferred from homology"/>
<evidence type="ECO:0000256" key="2">
    <source>
        <dbReference type="ARBA" id="ARBA00022475"/>
    </source>
</evidence>
<evidence type="ECO:0000256" key="4">
    <source>
        <dbReference type="ARBA" id="ARBA00023224"/>
    </source>
</evidence>
<comment type="similarity">
    <text evidence="5">Belongs to the methyl-accepting chemotaxis (MCP) protein family.</text>
</comment>
<dbReference type="OrthoDB" id="2489132at2"/>
<evidence type="ECO:0000313" key="12">
    <source>
        <dbReference type="Proteomes" id="UP000265816"/>
    </source>
</evidence>
<evidence type="ECO:0000259" key="9">
    <source>
        <dbReference type="PROSITE" id="PS50111"/>
    </source>
</evidence>
<sequence>METTGRYRFGLRKKLVAFTASLAVITYSTCAFFIYFVYPYAEDYLHISSAVYTFVVLFLGALWSGILAFFAAGFIIRPLQKLEATALRAAEGEIAADAELSGSNDEIHSLGIAFNKMLANVREIVVQIEANFNETNEKVVSISGQSAAAAEQAAVIASTIKEISAGAEGSAAATQKTAESVEEVTRIAEEVQEKARTANAVSAEMEKGLKDSKAAIHSLISGIEQLALDNQTSLETVKKLEDNASRVGQIIQLVGDIAAQTNLLALNASIEAARAGEHGRGFAVVAEEVRKLADESAKAVNGISGLIANIQSGVQDVVSQIERQVETANREAEKGERTNTSLIEMAETVQKNTKSVQDIAAMVDKQMESVLYASTHSEEVAAIAEETSAGAVQVAMSTEQQAAVMENVEQLAAELKDQAGQLKKTITRFKL</sequence>
<feature type="domain" description="Methyl-accepting transducer" evidence="9">
    <location>
        <begin position="145"/>
        <end position="381"/>
    </location>
</feature>
<keyword evidence="8" id="KW-1133">Transmembrane helix</keyword>
<organism evidence="11 12">
    <name type="scientific">Mesobacillus zeae</name>
    <dbReference type="NCBI Taxonomy" id="1917180"/>
    <lineage>
        <taxon>Bacteria</taxon>
        <taxon>Bacillati</taxon>
        <taxon>Bacillota</taxon>
        <taxon>Bacilli</taxon>
        <taxon>Bacillales</taxon>
        <taxon>Bacillaceae</taxon>
        <taxon>Mesobacillus</taxon>
    </lineage>
</organism>
<evidence type="ECO:0000256" key="1">
    <source>
        <dbReference type="ARBA" id="ARBA00004236"/>
    </source>
</evidence>
<dbReference type="PROSITE" id="PS50885">
    <property type="entry name" value="HAMP"/>
    <property type="match status" value="1"/>
</dbReference>
<feature type="transmembrane region" description="Helical" evidence="8">
    <location>
        <begin position="15"/>
        <end position="38"/>
    </location>
</feature>
<feature type="domain" description="HAMP" evidence="10">
    <location>
        <begin position="73"/>
        <end position="126"/>
    </location>
</feature>
<evidence type="ECO:0000259" key="10">
    <source>
        <dbReference type="PROSITE" id="PS50885"/>
    </source>
</evidence>
<dbReference type="PANTHER" id="PTHR32089:SF112">
    <property type="entry name" value="LYSOZYME-LIKE PROTEIN-RELATED"/>
    <property type="match status" value="1"/>
</dbReference>
<evidence type="ECO:0000256" key="6">
    <source>
        <dbReference type="PROSITE-ProRule" id="PRU00284"/>
    </source>
</evidence>
<dbReference type="PANTHER" id="PTHR32089">
    <property type="entry name" value="METHYL-ACCEPTING CHEMOTAXIS PROTEIN MCPB"/>
    <property type="match status" value="1"/>
</dbReference>
<comment type="caution">
    <text evidence="11">The sequence shown here is derived from an EMBL/GenBank/DDBJ whole genome shotgun (WGS) entry which is preliminary data.</text>
</comment>
<dbReference type="RefSeq" id="WP_119114477.1">
    <property type="nucleotide sequence ID" value="NZ_CBCSEO010000006.1"/>
</dbReference>
<dbReference type="Gene3D" id="6.10.340.10">
    <property type="match status" value="1"/>
</dbReference>
<keyword evidence="12" id="KW-1185">Reference proteome</keyword>
<dbReference type="CDD" id="cd06225">
    <property type="entry name" value="HAMP"/>
    <property type="match status" value="1"/>
</dbReference>